<sequence length="142" mass="15516">MSDDHATSAISAYGSDLLQTPSIDRVAAEGVRSPELGNPDISTVWRRQRHQTQQELKPMRLIATSLALILVAAASVASAEEPLQREFGTPEPLPQELHSFNSNLLMATALHGIRPSLRYSELSKMIRSMSTNSCSKACVENL</sequence>
<organism evidence="1 2">
    <name type="scientific">Novipirellula artificiosorum</name>
    <dbReference type="NCBI Taxonomy" id="2528016"/>
    <lineage>
        <taxon>Bacteria</taxon>
        <taxon>Pseudomonadati</taxon>
        <taxon>Planctomycetota</taxon>
        <taxon>Planctomycetia</taxon>
        <taxon>Pirellulales</taxon>
        <taxon>Pirellulaceae</taxon>
        <taxon>Novipirellula</taxon>
    </lineage>
</organism>
<dbReference type="AlphaFoldDB" id="A0A5C6E3T0"/>
<dbReference type="SUPFAM" id="SSF53649">
    <property type="entry name" value="Alkaline phosphatase-like"/>
    <property type="match status" value="1"/>
</dbReference>
<dbReference type="EMBL" id="SJPV01000001">
    <property type="protein sequence ID" value="TWU42637.1"/>
    <property type="molecule type" value="Genomic_DNA"/>
</dbReference>
<protein>
    <submittedName>
        <fullName evidence="1">Uncharacterized protein</fullName>
    </submittedName>
</protein>
<dbReference type="Proteomes" id="UP000319143">
    <property type="component" value="Unassembled WGS sequence"/>
</dbReference>
<proteinExistence type="predicted"/>
<evidence type="ECO:0000313" key="2">
    <source>
        <dbReference type="Proteomes" id="UP000319143"/>
    </source>
</evidence>
<name>A0A5C6E3T0_9BACT</name>
<dbReference type="InterPro" id="IPR017850">
    <property type="entry name" value="Alkaline_phosphatase_core_sf"/>
</dbReference>
<gene>
    <name evidence="1" type="ORF">Poly41_09360</name>
</gene>
<reference evidence="1 2" key="1">
    <citation type="submission" date="2019-02" db="EMBL/GenBank/DDBJ databases">
        <title>Deep-cultivation of Planctomycetes and their phenomic and genomic characterization uncovers novel biology.</title>
        <authorList>
            <person name="Wiegand S."/>
            <person name="Jogler M."/>
            <person name="Boedeker C."/>
            <person name="Pinto D."/>
            <person name="Vollmers J."/>
            <person name="Rivas-Marin E."/>
            <person name="Kohn T."/>
            <person name="Peeters S.H."/>
            <person name="Heuer A."/>
            <person name="Rast P."/>
            <person name="Oberbeckmann S."/>
            <person name="Bunk B."/>
            <person name="Jeske O."/>
            <person name="Meyerdierks A."/>
            <person name="Storesund J.E."/>
            <person name="Kallscheuer N."/>
            <person name="Luecker S."/>
            <person name="Lage O.M."/>
            <person name="Pohl T."/>
            <person name="Merkel B.J."/>
            <person name="Hornburger P."/>
            <person name="Mueller R.-W."/>
            <person name="Bruemmer F."/>
            <person name="Labrenz M."/>
            <person name="Spormann A.M."/>
            <person name="Op Den Camp H."/>
            <person name="Overmann J."/>
            <person name="Amann R."/>
            <person name="Jetten M.S.M."/>
            <person name="Mascher T."/>
            <person name="Medema M.H."/>
            <person name="Devos D.P."/>
            <person name="Kaster A.-K."/>
            <person name="Ovreas L."/>
            <person name="Rohde M."/>
            <person name="Galperin M.Y."/>
            <person name="Jogler C."/>
        </authorList>
    </citation>
    <scope>NUCLEOTIDE SEQUENCE [LARGE SCALE GENOMIC DNA]</scope>
    <source>
        <strain evidence="1 2">Poly41</strain>
    </source>
</reference>
<comment type="caution">
    <text evidence="1">The sequence shown here is derived from an EMBL/GenBank/DDBJ whole genome shotgun (WGS) entry which is preliminary data.</text>
</comment>
<accession>A0A5C6E3T0</accession>
<evidence type="ECO:0000313" key="1">
    <source>
        <dbReference type="EMBL" id="TWU42637.1"/>
    </source>
</evidence>
<keyword evidence="2" id="KW-1185">Reference proteome</keyword>
<dbReference type="Gene3D" id="3.40.720.10">
    <property type="entry name" value="Alkaline Phosphatase, subunit A"/>
    <property type="match status" value="1"/>
</dbReference>